<sequence>MYRWIAVVFALAVWLGAPVLAGERVKLGYGRLISNDSLLASRDRWQTGSMQSSRIRGLSWSGAVPQALGELLEYRFEAALVSPQSIRWQRPTDRPFAGALSIGLHTHFQRRGIEYALGGDVVFTGPQTGLTDFQTFWHDALGLATPKPSVTAQQVGDGIYPTAVFEIGQTYRTGKLAMRPFAELRAGAETLVRSGVDVTFGTVGQSELLVRDRITGQRYRTVWNDLRGVSLTAGADLAHVTHSVFLPESPGYDIEETRGRVRAGVHWQGRKLSAFYGWTWLSKEFSTQPEGQLVKSIRIKYDF</sequence>
<name>A0ABU6HEB0_9RHOB</name>
<proteinExistence type="predicted"/>
<accession>A0ABU6HEB0</accession>
<comment type="caution">
    <text evidence="1">The sequence shown here is derived from an EMBL/GenBank/DDBJ whole genome shotgun (WGS) entry which is preliminary data.</text>
</comment>
<dbReference type="Gene3D" id="2.40.128.140">
    <property type="entry name" value="Outer membrane protein"/>
    <property type="match status" value="1"/>
</dbReference>
<dbReference type="Proteomes" id="UP001348149">
    <property type="component" value="Unassembled WGS sequence"/>
</dbReference>
<dbReference type="EMBL" id="JAYLLH010000006">
    <property type="protein sequence ID" value="MEC3860804.1"/>
    <property type="molecule type" value="Genomic_DNA"/>
</dbReference>
<dbReference type="Pfam" id="PF09982">
    <property type="entry name" value="LpxR"/>
    <property type="match status" value="1"/>
</dbReference>
<dbReference type="RefSeq" id="WP_326296431.1">
    <property type="nucleotide sequence ID" value="NZ_JAYLLH010000006.1"/>
</dbReference>
<dbReference type="InterPro" id="IPR018707">
    <property type="entry name" value="LpxR"/>
</dbReference>
<gene>
    <name evidence="1" type="ORF">VK792_05870</name>
</gene>
<organism evidence="1 2">
    <name type="scientific">Mesobacterium hydrothermale</name>
    <dbReference type="NCBI Taxonomy" id="3111907"/>
    <lineage>
        <taxon>Bacteria</taxon>
        <taxon>Pseudomonadati</taxon>
        <taxon>Pseudomonadota</taxon>
        <taxon>Alphaproteobacteria</taxon>
        <taxon>Rhodobacterales</taxon>
        <taxon>Roseobacteraceae</taxon>
        <taxon>Mesobacterium</taxon>
    </lineage>
</organism>
<evidence type="ECO:0000313" key="1">
    <source>
        <dbReference type="EMBL" id="MEC3860804.1"/>
    </source>
</evidence>
<reference evidence="1 2" key="1">
    <citation type="submission" date="2024-01" db="EMBL/GenBank/DDBJ databases">
        <title>Mesobacterium rodlantinim sp. nov., isolated from shallow sea hydrothermal systems off Kueishantao Island.</title>
        <authorList>
            <person name="Su Z."/>
            <person name="Tang K."/>
        </authorList>
    </citation>
    <scope>NUCLEOTIDE SEQUENCE [LARGE SCALE GENOMIC DNA]</scope>
    <source>
        <strain evidence="1 2">TK19101</strain>
    </source>
</reference>
<dbReference type="InterPro" id="IPR037107">
    <property type="entry name" value="Put_OMP_sf"/>
</dbReference>
<protein>
    <submittedName>
        <fullName evidence="1">Lipid A-modifier LpxR family protein</fullName>
    </submittedName>
</protein>
<keyword evidence="2" id="KW-1185">Reference proteome</keyword>
<evidence type="ECO:0000313" key="2">
    <source>
        <dbReference type="Proteomes" id="UP001348149"/>
    </source>
</evidence>